<dbReference type="SMART" id="SM00256">
    <property type="entry name" value="FBOX"/>
    <property type="match status" value="1"/>
</dbReference>
<dbReference type="Gene3D" id="1.20.1280.50">
    <property type="match status" value="1"/>
</dbReference>
<dbReference type="STRING" id="195883.A0A482XCQ2"/>
<dbReference type="Pfam" id="PF12937">
    <property type="entry name" value="F-box-like"/>
    <property type="match status" value="1"/>
</dbReference>
<dbReference type="OrthoDB" id="435188at2759"/>
<reference evidence="2 3" key="1">
    <citation type="journal article" date="2017" name="Gigascience">
        <title>Genome sequence of the small brown planthopper, Laodelphax striatellus.</title>
        <authorList>
            <person name="Zhu J."/>
            <person name="Jiang F."/>
            <person name="Wang X."/>
            <person name="Yang P."/>
            <person name="Bao Y."/>
            <person name="Zhao W."/>
            <person name="Wang W."/>
            <person name="Lu H."/>
            <person name="Wang Q."/>
            <person name="Cui N."/>
            <person name="Li J."/>
            <person name="Chen X."/>
            <person name="Luo L."/>
            <person name="Yu J."/>
            <person name="Kang L."/>
            <person name="Cui F."/>
        </authorList>
    </citation>
    <scope>NUCLEOTIDE SEQUENCE [LARGE SCALE GENOMIC DNA]</scope>
    <source>
        <strain evidence="2">Lst14</strain>
    </source>
</reference>
<dbReference type="SUPFAM" id="SSF81383">
    <property type="entry name" value="F-box domain"/>
    <property type="match status" value="1"/>
</dbReference>
<comment type="caution">
    <text evidence="2">The sequence shown here is derived from an EMBL/GenBank/DDBJ whole genome shotgun (WGS) entry which is preliminary data.</text>
</comment>
<dbReference type="InterPro" id="IPR001680">
    <property type="entry name" value="WD40_rpt"/>
</dbReference>
<evidence type="ECO:0000313" key="2">
    <source>
        <dbReference type="EMBL" id="RZF43061.1"/>
    </source>
</evidence>
<name>A0A482XCQ2_LAOST</name>
<dbReference type="SMART" id="SM00320">
    <property type="entry name" value="WD40"/>
    <property type="match status" value="3"/>
</dbReference>
<dbReference type="InterPro" id="IPR036047">
    <property type="entry name" value="F-box-like_dom_sf"/>
</dbReference>
<dbReference type="SMR" id="A0A482XCQ2"/>
<dbReference type="SUPFAM" id="SSF50978">
    <property type="entry name" value="WD40 repeat-like"/>
    <property type="match status" value="1"/>
</dbReference>
<dbReference type="InterPro" id="IPR001810">
    <property type="entry name" value="F-box_dom"/>
</dbReference>
<dbReference type="GO" id="GO:0031146">
    <property type="term" value="P:SCF-dependent proteasomal ubiquitin-dependent protein catabolic process"/>
    <property type="evidence" value="ECO:0007669"/>
    <property type="project" value="TreeGrafter"/>
</dbReference>
<evidence type="ECO:0000259" key="1">
    <source>
        <dbReference type="PROSITE" id="PS50181"/>
    </source>
</evidence>
<dbReference type="Gene3D" id="2.130.10.10">
    <property type="entry name" value="YVTN repeat-like/Quinoprotein amine dehydrogenase"/>
    <property type="match status" value="2"/>
</dbReference>
<dbReference type="GO" id="GO:0019005">
    <property type="term" value="C:SCF ubiquitin ligase complex"/>
    <property type="evidence" value="ECO:0007669"/>
    <property type="project" value="TreeGrafter"/>
</dbReference>
<dbReference type="AlphaFoldDB" id="A0A482XCQ2"/>
<dbReference type="PROSITE" id="PS50181">
    <property type="entry name" value="FBOX"/>
    <property type="match status" value="1"/>
</dbReference>
<dbReference type="Proteomes" id="UP000291343">
    <property type="component" value="Unassembled WGS sequence"/>
</dbReference>
<evidence type="ECO:0000313" key="3">
    <source>
        <dbReference type="Proteomes" id="UP000291343"/>
    </source>
</evidence>
<dbReference type="PANTHER" id="PTHR14381">
    <property type="entry name" value="DACTYLIN"/>
    <property type="match status" value="1"/>
</dbReference>
<dbReference type="PANTHER" id="PTHR14381:SF1">
    <property type="entry name" value="F-BOX_WD REPEAT-CONTAINING PROTEIN 4"/>
    <property type="match status" value="1"/>
</dbReference>
<accession>A0A482XCQ2</accession>
<dbReference type="InterPro" id="IPR052301">
    <property type="entry name" value="SCF_F-box/WD-repeat"/>
</dbReference>
<dbReference type="InParanoid" id="A0A482XCQ2"/>
<protein>
    <recommendedName>
        <fullName evidence="1">F-box domain-containing protein</fullName>
    </recommendedName>
</protein>
<gene>
    <name evidence="2" type="ORF">LSTR_LSTR001239</name>
</gene>
<sequence>MPPDLQLTDLPTEILLCIFKLLDTKTLGSLSCCCKRFYELMLIDLIWINHSKSVIVCNQLSETVLRRSIKCLRAREKCRISINWKVGSYDEQCYSTRVKYMPWLVLERDRLWISRGEKLLGFHRHKGYWKKMLRWQNPSVVLDHVSDVWKFVVSDENIISGCLDGSICIWSEDKGILLSKKEKSHGSKADVRCIDSVRDIVVSGSNGKTLKVWKLEDGILGDIPEHNLFLPDSIWSLAIEPHSNTVCCGTNGLLSSSSLKLFDLESGDVRNFDFGILGVAISDIKWLSTETFLTCGFDCIVKLWDKRVESCVLSWIDPFYANGYCLATDKLYSVLCGTAQHGRIQLWDLRSSVSVQSYFCKSIASSPVYSVSFDPCFVFAGLDTSLNVLNFSGALNQRKDYKVTWQRLRGYRT</sequence>
<dbReference type="FunCoup" id="A0A482XCQ2">
    <property type="interactions" value="94"/>
</dbReference>
<dbReference type="InterPro" id="IPR036322">
    <property type="entry name" value="WD40_repeat_dom_sf"/>
</dbReference>
<keyword evidence="3" id="KW-1185">Reference proteome</keyword>
<proteinExistence type="predicted"/>
<dbReference type="Pfam" id="PF00400">
    <property type="entry name" value="WD40"/>
    <property type="match status" value="3"/>
</dbReference>
<feature type="domain" description="F-box" evidence="1">
    <location>
        <begin position="4"/>
        <end position="50"/>
    </location>
</feature>
<organism evidence="2 3">
    <name type="scientific">Laodelphax striatellus</name>
    <name type="common">Small brown planthopper</name>
    <name type="synonym">Delphax striatella</name>
    <dbReference type="NCBI Taxonomy" id="195883"/>
    <lineage>
        <taxon>Eukaryota</taxon>
        <taxon>Metazoa</taxon>
        <taxon>Ecdysozoa</taxon>
        <taxon>Arthropoda</taxon>
        <taxon>Hexapoda</taxon>
        <taxon>Insecta</taxon>
        <taxon>Pterygota</taxon>
        <taxon>Neoptera</taxon>
        <taxon>Paraneoptera</taxon>
        <taxon>Hemiptera</taxon>
        <taxon>Auchenorrhyncha</taxon>
        <taxon>Fulgoroidea</taxon>
        <taxon>Delphacidae</taxon>
        <taxon>Criomorphinae</taxon>
        <taxon>Laodelphax</taxon>
    </lineage>
</organism>
<dbReference type="EMBL" id="QKKF02013261">
    <property type="protein sequence ID" value="RZF43061.1"/>
    <property type="molecule type" value="Genomic_DNA"/>
</dbReference>
<dbReference type="InterPro" id="IPR015943">
    <property type="entry name" value="WD40/YVTN_repeat-like_dom_sf"/>
</dbReference>